<organism evidence="2 3">
    <name type="scientific">Plakobranchus ocellatus</name>
    <dbReference type="NCBI Taxonomy" id="259542"/>
    <lineage>
        <taxon>Eukaryota</taxon>
        <taxon>Metazoa</taxon>
        <taxon>Spiralia</taxon>
        <taxon>Lophotrochozoa</taxon>
        <taxon>Mollusca</taxon>
        <taxon>Gastropoda</taxon>
        <taxon>Heterobranchia</taxon>
        <taxon>Euthyneura</taxon>
        <taxon>Panpulmonata</taxon>
        <taxon>Sacoglossa</taxon>
        <taxon>Placobranchoidea</taxon>
        <taxon>Plakobranchidae</taxon>
        <taxon>Plakobranchus</taxon>
    </lineage>
</organism>
<feature type="region of interest" description="Disordered" evidence="1">
    <location>
        <begin position="269"/>
        <end position="288"/>
    </location>
</feature>
<dbReference type="Proteomes" id="UP000735302">
    <property type="component" value="Unassembled WGS sequence"/>
</dbReference>
<evidence type="ECO:0000313" key="3">
    <source>
        <dbReference type="Proteomes" id="UP000735302"/>
    </source>
</evidence>
<evidence type="ECO:0000313" key="2">
    <source>
        <dbReference type="EMBL" id="GFO43958.1"/>
    </source>
</evidence>
<feature type="compositionally biased region" description="Low complexity" evidence="1">
    <location>
        <begin position="198"/>
        <end position="212"/>
    </location>
</feature>
<comment type="caution">
    <text evidence="2">The sequence shown here is derived from an EMBL/GenBank/DDBJ whole genome shotgun (WGS) entry which is preliminary data.</text>
</comment>
<protein>
    <submittedName>
        <fullName evidence="2">Uncharacterized protein</fullName>
    </submittedName>
</protein>
<accession>A0AAV4DIT8</accession>
<reference evidence="2 3" key="1">
    <citation type="journal article" date="2021" name="Elife">
        <title>Chloroplast acquisition without the gene transfer in kleptoplastic sea slugs, Plakobranchus ocellatus.</title>
        <authorList>
            <person name="Maeda T."/>
            <person name="Takahashi S."/>
            <person name="Yoshida T."/>
            <person name="Shimamura S."/>
            <person name="Takaki Y."/>
            <person name="Nagai Y."/>
            <person name="Toyoda A."/>
            <person name="Suzuki Y."/>
            <person name="Arimoto A."/>
            <person name="Ishii H."/>
            <person name="Satoh N."/>
            <person name="Nishiyama T."/>
            <person name="Hasebe M."/>
            <person name="Maruyama T."/>
            <person name="Minagawa J."/>
            <person name="Obokata J."/>
            <person name="Shigenobu S."/>
        </authorList>
    </citation>
    <scope>NUCLEOTIDE SEQUENCE [LARGE SCALE GENOMIC DNA]</scope>
</reference>
<feature type="region of interest" description="Disordered" evidence="1">
    <location>
        <begin position="194"/>
        <end position="216"/>
    </location>
</feature>
<keyword evidence="3" id="KW-1185">Reference proteome</keyword>
<gene>
    <name evidence="2" type="ORF">PoB_007046300</name>
</gene>
<evidence type="ECO:0000256" key="1">
    <source>
        <dbReference type="SAM" id="MobiDB-lite"/>
    </source>
</evidence>
<feature type="compositionally biased region" description="Basic residues" evidence="1">
    <location>
        <begin position="279"/>
        <end position="288"/>
    </location>
</feature>
<name>A0AAV4DIT8_9GAST</name>
<proteinExistence type="predicted"/>
<dbReference type="EMBL" id="BLXT01007928">
    <property type="protein sequence ID" value="GFO43958.1"/>
    <property type="molecule type" value="Genomic_DNA"/>
</dbReference>
<sequence>MSRTSLSSDLTGPPAEGACRGDSTVVVVPVEWGDLSKNTFLCSVDNFHSANHYKLSYFLPLSVDNLHSANHYNLSFFLPLSVDNLHSASDHNISYFFPSGYVDNLHSANHCVHICHVPDFRRHLQHGMSPQTILGIMIETNAVSSQLKQVYEALLAEEKVQGKFVRVGGNNRWSAIVDYCKLVDAKLIVLGSQPKPGPFEQQQQKGQPKQQQSNPKNIVIKECECRRNSGQADLQDMGPALDTVTYDVMQHCDISTVVYRQSLSSGYTRTAAASQSRKSSFKRKSIQR</sequence>
<dbReference type="AlphaFoldDB" id="A0AAV4DIT8"/>